<gene>
    <name evidence="1" type="ORF">GII30_08895</name>
</gene>
<dbReference type="AlphaFoldDB" id="A0A857MBZ9"/>
<name>A0A857MBZ9_9ACTN</name>
<sequence>MAPRKLRPGLRLDELVRVDDPDDPDAPETYWGRSWMHVTKHDPDEPYLIANELICSRLAAALGLPVLPGEVARDQDGTTYWAIPGVRSDGGISVPPSTAEDIAVAQPQIVAGMIVFDAWVNNTHRFADSVLYDERLGIWLVDHGHSLAQPRGHAFTEKPDDEALLPLSWHEFADEAIDKELLRFWEQRVQAISAHVIGRPLLEANQRGLITQKQQSWLAKYLLARRDKIVSLVPSADTPAEPEFARPMLRLVPDTLF</sequence>
<reference evidence="1" key="1">
    <citation type="journal article" date="2021" name="Nat. Microbiol.">
        <title>Cocultivation of an ultrasmall environmental parasitic bacterium with lytic ability against bacteria associated with wastewater foams.</title>
        <authorList>
            <person name="Batinovic S."/>
            <person name="Rose J.J.A."/>
            <person name="Ratcliffe J."/>
            <person name="Seviour R.J."/>
            <person name="Petrovski S."/>
        </authorList>
    </citation>
    <scope>NUCLEOTIDE SEQUENCE</scope>
    <source>
        <strain evidence="1">CON44</strain>
    </source>
</reference>
<dbReference type="RefSeq" id="WP_005192607.1">
    <property type="nucleotide sequence ID" value="NZ_CP045804.1"/>
</dbReference>
<evidence type="ECO:0000313" key="1">
    <source>
        <dbReference type="EMBL" id="QHN39262.1"/>
    </source>
</evidence>
<protein>
    <submittedName>
        <fullName evidence="1">Uncharacterized protein</fullName>
    </submittedName>
</protein>
<proteinExistence type="predicted"/>
<dbReference type="EMBL" id="CP045810">
    <property type="protein sequence ID" value="QHN39262.1"/>
    <property type="molecule type" value="Genomic_DNA"/>
</dbReference>
<organism evidence="1">
    <name type="scientific">Gordonia amarae</name>
    <dbReference type="NCBI Taxonomy" id="36821"/>
    <lineage>
        <taxon>Bacteria</taxon>
        <taxon>Bacillati</taxon>
        <taxon>Actinomycetota</taxon>
        <taxon>Actinomycetes</taxon>
        <taxon>Mycobacteriales</taxon>
        <taxon>Gordoniaceae</taxon>
        <taxon>Gordonia</taxon>
    </lineage>
</organism>
<accession>A0A857MBZ9</accession>